<proteinExistence type="predicted"/>
<name>A0AAV1MYX2_SCOSC</name>
<dbReference type="AlphaFoldDB" id="A0AAV1MYX2"/>
<gene>
    <name evidence="1" type="ORF">FSCOSCO3_A006441</name>
</gene>
<reference evidence="1 2" key="1">
    <citation type="submission" date="2024-01" db="EMBL/GenBank/DDBJ databases">
        <authorList>
            <person name="Alioto T."/>
            <person name="Alioto T."/>
            <person name="Gomez Garrido J."/>
        </authorList>
    </citation>
    <scope>NUCLEOTIDE SEQUENCE [LARGE SCALE GENOMIC DNA]</scope>
</reference>
<evidence type="ECO:0000313" key="2">
    <source>
        <dbReference type="Proteomes" id="UP001314229"/>
    </source>
</evidence>
<dbReference type="Proteomes" id="UP001314229">
    <property type="component" value="Unassembled WGS sequence"/>
</dbReference>
<protein>
    <submittedName>
        <fullName evidence="1">Uncharacterized protein</fullName>
    </submittedName>
</protein>
<keyword evidence="2" id="KW-1185">Reference proteome</keyword>
<organism evidence="1 2">
    <name type="scientific">Scomber scombrus</name>
    <name type="common">Atlantic mackerel</name>
    <name type="synonym">Scomber vernalis</name>
    <dbReference type="NCBI Taxonomy" id="13677"/>
    <lineage>
        <taxon>Eukaryota</taxon>
        <taxon>Metazoa</taxon>
        <taxon>Chordata</taxon>
        <taxon>Craniata</taxon>
        <taxon>Vertebrata</taxon>
        <taxon>Euteleostomi</taxon>
        <taxon>Actinopterygii</taxon>
        <taxon>Neopterygii</taxon>
        <taxon>Teleostei</taxon>
        <taxon>Neoteleostei</taxon>
        <taxon>Acanthomorphata</taxon>
        <taxon>Pelagiaria</taxon>
        <taxon>Scombriformes</taxon>
        <taxon>Scombridae</taxon>
        <taxon>Scomber</taxon>
    </lineage>
</organism>
<evidence type="ECO:0000313" key="1">
    <source>
        <dbReference type="EMBL" id="CAK6951963.1"/>
    </source>
</evidence>
<comment type="caution">
    <text evidence="1">The sequence shown here is derived from an EMBL/GenBank/DDBJ whole genome shotgun (WGS) entry which is preliminary data.</text>
</comment>
<dbReference type="EMBL" id="CAWUFR010000008">
    <property type="protein sequence ID" value="CAK6951963.1"/>
    <property type="molecule type" value="Genomic_DNA"/>
</dbReference>
<sequence length="74" mass="7821">MVTQEKQLGGTRGVEMGVNTPDNICESIASIPDGSPADLRQCSNSDETLRGLARLHLSRASHGYPSPLISLLAS</sequence>
<accession>A0AAV1MYX2</accession>